<accession>A0AA86VBR6</accession>
<proteinExistence type="predicted"/>
<organism evidence="1 2">
    <name type="scientific">Sphenostylis stenocarpa</name>
    <dbReference type="NCBI Taxonomy" id="92480"/>
    <lineage>
        <taxon>Eukaryota</taxon>
        <taxon>Viridiplantae</taxon>
        <taxon>Streptophyta</taxon>
        <taxon>Embryophyta</taxon>
        <taxon>Tracheophyta</taxon>
        <taxon>Spermatophyta</taxon>
        <taxon>Magnoliopsida</taxon>
        <taxon>eudicotyledons</taxon>
        <taxon>Gunneridae</taxon>
        <taxon>Pentapetalae</taxon>
        <taxon>rosids</taxon>
        <taxon>fabids</taxon>
        <taxon>Fabales</taxon>
        <taxon>Fabaceae</taxon>
        <taxon>Papilionoideae</taxon>
        <taxon>50 kb inversion clade</taxon>
        <taxon>NPAAA clade</taxon>
        <taxon>indigoferoid/millettioid clade</taxon>
        <taxon>Phaseoleae</taxon>
        <taxon>Sphenostylis</taxon>
    </lineage>
</organism>
<dbReference type="PANTHER" id="PTHR38390">
    <property type="entry name" value="OS01G0103900 PROTEIN"/>
    <property type="match status" value="1"/>
</dbReference>
<dbReference type="PANTHER" id="PTHR38390:SF2">
    <property type="entry name" value="OS01G0103900 PROTEIN"/>
    <property type="match status" value="1"/>
</dbReference>
<name>A0AA86VBR6_9FABA</name>
<keyword evidence="2" id="KW-1185">Reference proteome</keyword>
<dbReference type="EMBL" id="OY731400">
    <property type="protein sequence ID" value="CAJ1937655.1"/>
    <property type="molecule type" value="Genomic_DNA"/>
</dbReference>
<sequence>MEGLLPLVFRAIKKRKTRKHYQCLSSGAALSYNMNVPDYYCMQEPSSTQEVIDDHAATAACVRYSSSTKFSSEFSSRQRTCAADSPDSKKMFPCRAEFRYISRQIRERSWEKRNGSAVFRSGSAELGTSIAKRHKAGTAMALEPSLLQLANFYAISSSSKSHVRKSTTLCDKIGLCYVFKDRLSSSDELMIAYSPVGNFILRDFHHAVNNLPYDAFQPDIDNISDLMISNVLSDRVLYSWQGKDIERKVIVITSTLPEDVDSVLQKSLMDAADKCVSVDFAVFQQKSSHLTDTRENINNFRRCTSHLDNCSVQTYIPDFRVFHSLVKKWLQILKDDMEEPLLARLIFKDNLFESVNHIFCNLFAPVNPITNNFRQCRTCRCHGIPLGDAEKNFSRLSCSVTGCNLETFDVIENSVRVGEKTILFLPSFYNSLKLLQITSPININVTERINLASLDEGLIMGGSFVVRSSSYHVIETISDDGDHSDVNVQLFRGLSSFLHSMNQGLICSSNYDLETMAEAPCHCYYILQPSDTGPMLMRRLAGAEEVQEVPDKRSVDSSINKEIENSVQACLLKIDLTDYDPLLHERGFHQKLNVLVKESLQFGSMFSKLEGSFSEPCSSQQPSTEVIRKAEPATGVIMNEESLTLDIADHQDKTIACITEEWKQLVVSEDPKLYTPSCMSESMLGQSSVCVSPRDGNNKQLDRETSRILERLEVPRSLKAKNISPSSNESCMKYTNVPIKKPLIPFQPSQSTDQVFVGSQLMKPNFQRLKRKHR</sequence>
<gene>
    <name evidence="1" type="ORF">AYBTSS11_LOCUS8146</name>
</gene>
<dbReference type="Gramene" id="rna-AYBTSS11_LOCUS8146">
    <property type="protein sequence ID" value="CAJ1937655.1"/>
    <property type="gene ID" value="gene-AYBTSS11_LOCUS8146"/>
</dbReference>
<evidence type="ECO:0000313" key="1">
    <source>
        <dbReference type="EMBL" id="CAJ1937655.1"/>
    </source>
</evidence>
<reference evidence="1" key="1">
    <citation type="submission" date="2023-10" db="EMBL/GenBank/DDBJ databases">
        <authorList>
            <person name="Domelevo Entfellner J.-B."/>
        </authorList>
    </citation>
    <scope>NUCLEOTIDE SEQUENCE</scope>
</reference>
<dbReference type="AlphaFoldDB" id="A0AA86VBR6"/>
<evidence type="ECO:0000313" key="2">
    <source>
        <dbReference type="Proteomes" id="UP001189624"/>
    </source>
</evidence>
<protein>
    <submittedName>
        <fullName evidence="1">Uncharacterized protein</fullName>
    </submittedName>
</protein>
<dbReference type="Proteomes" id="UP001189624">
    <property type="component" value="Chromosome 3"/>
</dbReference>